<dbReference type="InterPro" id="IPR054028">
    <property type="entry name" value="TarS/TarP_linker"/>
</dbReference>
<name>A0A1C4XCA8_9ACTN</name>
<dbReference type="SUPFAM" id="SSF53448">
    <property type="entry name" value="Nucleotide-diphospho-sugar transferases"/>
    <property type="match status" value="1"/>
</dbReference>
<keyword evidence="3" id="KW-0808">Transferase</keyword>
<feature type="domain" description="Glycosyltransferase 2-like" evidence="1">
    <location>
        <begin position="54"/>
        <end position="179"/>
    </location>
</feature>
<reference evidence="3 4" key="1">
    <citation type="submission" date="2016-06" db="EMBL/GenBank/DDBJ databases">
        <authorList>
            <person name="Kjaerup R.B."/>
            <person name="Dalgaard T.S."/>
            <person name="Juul-Madsen H.R."/>
        </authorList>
    </citation>
    <scope>NUCLEOTIDE SEQUENCE [LARGE SCALE GENOMIC DNA]</scope>
    <source>
        <strain evidence="3 4">DSM 45626</strain>
    </source>
</reference>
<dbReference type="Pfam" id="PF22181">
    <property type="entry name" value="TarS_linker"/>
    <property type="match status" value="1"/>
</dbReference>
<dbReference type="PANTHER" id="PTHR22916:SF3">
    <property type="entry name" value="UDP-GLCNAC:BETAGAL BETA-1,3-N-ACETYLGLUCOSAMINYLTRANSFERASE-LIKE PROTEIN 1"/>
    <property type="match status" value="1"/>
</dbReference>
<evidence type="ECO:0000313" key="3">
    <source>
        <dbReference type="EMBL" id="SCF06193.1"/>
    </source>
</evidence>
<protein>
    <submittedName>
        <fullName evidence="3">Glycosyl transferase family 2</fullName>
    </submittedName>
</protein>
<dbReference type="Proteomes" id="UP000199375">
    <property type="component" value="Unassembled WGS sequence"/>
</dbReference>
<dbReference type="InterPro" id="IPR029044">
    <property type="entry name" value="Nucleotide-diphossugar_trans"/>
</dbReference>
<evidence type="ECO:0000313" key="4">
    <source>
        <dbReference type="Proteomes" id="UP000199375"/>
    </source>
</evidence>
<evidence type="ECO:0000259" key="1">
    <source>
        <dbReference type="Pfam" id="PF00535"/>
    </source>
</evidence>
<feature type="domain" description="TarS/TarP linker" evidence="2">
    <location>
        <begin position="268"/>
        <end position="367"/>
    </location>
</feature>
<dbReference type="Gene3D" id="3.90.550.10">
    <property type="entry name" value="Spore Coat Polysaccharide Biosynthesis Protein SpsA, Chain A"/>
    <property type="match status" value="1"/>
</dbReference>
<accession>A0A1C4XCA8</accession>
<dbReference type="InterPro" id="IPR001173">
    <property type="entry name" value="Glyco_trans_2-like"/>
</dbReference>
<organism evidence="3 4">
    <name type="scientific">Micromonospora haikouensis</name>
    <dbReference type="NCBI Taxonomy" id="686309"/>
    <lineage>
        <taxon>Bacteria</taxon>
        <taxon>Bacillati</taxon>
        <taxon>Actinomycetota</taxon>
        <taxon>Actinomycetes</taxon>
        <taxon>Micromonosporales</taxon>
        <taxon>Micromonosporaceae</taxon>
        <taxon>Micromonospora</taxon>
    </lineage>
</organism>
<gene>
    <name evidence="3" type="ORF">GA0070558_12413</name>
</gene>
<dbReference type="EMBL" id="FMCW01000024">
    <property type="protein sequence ID" value="SCF06193.1"/>
    <property type="molecule type" value="Genomic_DNA"/>
</dbReference>
<dbReference type="Pfam" id="PF00535">
    <property type="entry name" value="Glycos_transf_2"/>
    <property type="match status" value="1"/>
</dbReference>
<sequence length="556" mass="62039">MERDGPAGVTAWTHVGHHTVPVPVHDVRRLFAYRFTDLTGKKTMTASTNVPKVSVVVPAYNSGPHIERLIASLLRQSLQPGEFEAVFVDDGSTDSTGARLDELAAAHPHIRVVHIDNSGWPSRPRNVGVANARGEYVFFSDDDDWFGDEALERLYAYAVENDADIVIGKMAGHGRSVPRELFRRDRPDATLDNAPLIDSLTAHKLFRRSFLEEHEIRFVEEKRRLEDHLFVVRAFLLSKRTSVLSNYVCYHHIRREDAGNVTAQGLDPAGYYANLRDVLDVVDAHTEPGPLRDKLHRRWLRNEMVSRLRGKRFLREPADWVEQVALECGKIVRERFAPGVAAGLPPLQRAITALTAADDVAGLRGLAEWEAGVRVQARVDDHRVDGTVLTVDVTAHLASGDQPVALTASDERYQIVLPVDLAPEILDVTARRAMARLDVVARRKEGGEECFLPVEFRVEDEPLQGAGQGRVHLVHHATATVDFATLNSGRTEGTWLLKARLTENGWTEDARLPLTFRCAADGAAPVRVVPAAKKKPALHRRVRNRLRRVANRLLGR</sequence>
<dbReference type="PANTHER" id="PTHR22916">
    <property type="entry name" value="GLYCOSYLTRANSFERASE"/>
    <property type="match status" value="1"/>
</dbReference>
<dbReference type="CDD" id="cd00761">
    <property type="entry name" value="Glyco_tranf_GTA_type"/>
    <property type="match status" value="1"/>
</dbReference>
<dbReference type="GO" id="GO:0016758">
    <property type="term" value="F:hexosyltransferase activity"/>
    <property type="evidence" value="ECO:0007669"/>
    <property type="project" value="UniProtKB-ARBA"/>
</dbReference>
<dbReference type="AlphaFoldDB" id="A0A1C4XCA8"/>
<evidence type="ECO:0000259" key="2">
    <source>
        <dbReference type="Pfam" id="PF22181"/>
    </source>
</evidence>
<proteinExistence type="predicted"/>